<evidence type="ECO:0000256" key="2">
    <source>
        <dbReference type="ARBA" id="ARBA00023125"/>
    </source>
</evidence>
<dbReference type="InterPro" id="IPR036397">
    <property type="entry name" value="RNaseH_sf"/>
</dbReference>
<feature type="domain" description="HTH psq-type" evidence="6">
    <location>
        <begin position="44"/>
        <end position="91"/>
    </location>
</feature>
<evidence type="ECO:0000259" key="7">
    <source>
        <dbReference type="PROSITE" id="PS51253"/>
    </source>
</evidence>
<organism evidence="8">
    <name type="scientific">Amblyomma aureolatum</name>
    <dbReference type="NCBI Taxonomy" id="187763"/>
    <lineage>
        <taxon>Eukaryota</taxon>
        <taxon>Metazoa</taxon>
        <taxon>Ecdysozoa</taxon>
        <taxon>Arthropoda</taxon>
        <taxon>Chelicerata</taxon>
        <taxon>Arachnida</taxon>
        <taxon>Acari</taxon>
        <taxon>Parasitiformes</taxon>
        <taxon>Ixodida</taxon>
        <taxon>Ixodoidea</taxon>
        <taxon>Ixodidae</taxon>
        <taxon>Amblyomminae</taxon>
        <taxon>Amblyomma</taxon>
    </lineage>
</organism>
<dbReference type="PANTHER" id="PTHR19303">
    <property type="entry name" value="TRANSPOSON"/>
    <property type="match status" value="1"/>
</dbReference>
<dbReference type="Pfam" id="PF03184">
    <property type="entry name" value="DDE_1"/>
    <property type="match status" value="1"/>
</dbReference>
<dbReference type="EMBL" id="GFAC01000040">
    <property type="protein sequence ID" value="JAT99148.1"/>
    <property type="molecule type" value="mRNA"/>
</dbReference>
<keyword evidence="2 4" id="KW-0238">DNA-binding</keyword>
<dbReference type="InterPro" id="IPR004875">
    <property type="entry name" value="DDE_SF_endonuclease_dom"/>
</dbReference>
<evidence type="ECO:0000256" key="1">
    <source>
        <dbReference type="ARBA" id="ARBA00004123"/>
    </source>
</evidence>
<dbReference type="InterPro" id="IPR009057">
    <property type="entry name" value="Homeodomain-like_sf"/>
</dbReference>
<protein>
    <submittedName>
        <fullName evidence="8">Putative tick transposon</fullName>
    </submittedName>
</protein>
<name>A0A1E1XIT7_9ACAR</name>
<reference evidence="8" key="1">
    <citation type="journal article" date="2017" name="Front. Cell. Infect. Microbiol.">
        <title>The Distinct Transcriptional Response of the Midgut of Amblyomma sculptum and Amblyomma aureolatum Ticks to Rickettsia rickettsii Correlates to Their Differences in Susceptibility to Infection.</title>
        <authorList>
            <person name="Martins L.A."/>
            <person name="Galletti M.F.B.M."/>
            <person name="Ribeiro J.M."/>
            <person name="Fujita A."/>
            <person name="Costa F.B."/>
            <person name="Labruna M.B."/>
            <person name="Daffre S."/>
            <person name="Fogaca A.C."/>
        </authorList>
    </citation>
    <scope>NUCLEOTIDE SEQUENCE</scope>
</reference>
<feature type="signal peptide" evidence="5">
    <location>
        <begin position="1"/>
        <end position="21"/>
    </location>
</feature>
<dbReference type="InterPro" id="IPR006600">
    <property type="entry name" value="HTH_CenpB_DNA-bd_dom"/>
</dbReference>
<dbReference type="InterPro" id="IPR007889">
    <property type="entry name" value="HTH_Psq"/>
</dbReference>
<dbReference type="AlphaFoldDB" id="A0A1E1XIT7"/>
<evidence type="ECO:0000256" key="3">
    <source>
        <dbReference type="ARBA" id="ARBA00023242"/>
    </source>
</evidence>
<keyword evidence="3 4" id="KW-0539">Nucleus</keyword>
<dbReference type="InterPro" id="IPR050863">
    <property type="entry name" value="CenT-Element_Derived"/>
</dbReference>
<evidence type="ECO:0000313" key="8">
    <source>
        <dbReference type="EMBL" id="JAT99148.1"/>
    </source>
</evidence>
<accession>A0A1E1XIT7</accession>
<dbReference type="Pfam" id="PF04218">
    <property type="entry name" value="CENP-B_N"/>
    <property type="match status" value="1"/>
</dbReference>
<dbReference type="Pfam" id="PF03221">
    <property type="entry name" value="HTH_Tnp_Tc5"/>
    <property type="match status" value="1"/>
</dbReference>
<dbReference type="PANTHER" id="PTHR19303:SF73">
    <property type="entry name" value="PROTEIN PDC2"/>
    <property type="match status" value="1"/>
</dbReference>
<feature type="DNA-binding region" description="H-T-H motif" evidence="4">
    <location>
        <begin position="67"/>
        <end position="87"/>
    </location>
</feature>
<feature type="non-terminal residue" evidence="8">
    <location>
        <position position="1"/>
    </location>
</feature>
<dbReference type="SUPFAM" id="SSF46689">
    <property type="entry name" value="Homeodomain-like"/>
    <property type="match status" value="2"/>
</dbReference>
<comment type="subcellular location">
    <subcellularLocation>
        <location evidence="1 4">Nucleus</location>
    </subcellularLocation>
</comment>
<dbReference type="GO" id="GO:0005634">
    <property type="term" value="C:nucleus"/>
    <property type="evidence" value="ECO:0007669"/>
    <property type="project" value="UniProtKB-SubCell"/>
</dbReference>
<dbReference type="Gene3D" id="3.30.420.10">
    <property type="entry name" value="Ribonuclease H-like superfamily/Ribonuclease H"/>
    <property type="match status" value="1"/>
</dbReference>
<evidence type="ECO:0000259" key="6">
    <source>
        <dbReference type="PROSITE" id="PS50960"/>
    </source>
</evidence>
<proteinExistence type="evidence at transcript level"/>
<sequence>SRDRSSASSAFLALFPGRVLASLTACSATTTSFHLRDTMSTQAKKRKILSLEQKAQIIAEAESGRKKAAIAEDFGIPASSLSTILGNKESIKKALASGTSSKHKKVTRPLHEELDKAVYAWFVETRARNVPLSGSIVQQKALNYACLLGIDDFKASIGWLNRFKDRHNIAGKVLCGESMSADVDGATAWKATNVAGILSDYAPADIYNADETGLFYEMLPSRTLDFKGQRCHGGKHSKKRVTVLLCTNMDGSDKRPPLVIGKSAKPRCFKGSRSLPVQYVANKKSWMSRAIFTEWMVAFDRDMKRQGRKVCLLLDNCSAHHSNEVELTNTELRFFPPNCTSVLQPLDQGVILSLKRAYRGRLIQRLLLNCETGRETKVDMYMALQMMAAAWNTLGRAIIANCFTHAGFAEARPVNSAGETADVTDDGDEEESPAPGITAAWTRLEKMGNVPPNLELDEYIGADACVAVHEDVSDEQIIKAARNDEDSSDGEDDDVQDAPAVATASQVMDAFDVIRNFVAARDDDVAMGLLTECENRVTTLLAVKRKQAKLTDFWH</sequence>
<evidence type="ECO:0000256" key="5">
    <source>
        <dbReference type="SAM" id="SignalP"/>
    </source>
</evidence>
<dbReference type="PROSITE" id="PS50960">
    <property type="entry name" value="HTH_PSQ"/>
    <property type="match status" value="1"/>
</dbReference>
<dbReference type="Gene3D" id="1.10.10.60">
    <property type="entry name" value="Homeodomain-like"/>
    <property type="match status" value="2"/>
</dbReference>
<dbReference type="SMART" id="SM00674">
    <property type="entry name" value="CENPB"/>
    <property type="match status" value="1"/>
</dbReference>
<feature type="domain" description="HTH CENPB-type" evidence="7">
    <location>
        <begin position="102"/>
        <end position="173"/>
    </location>
</feature>
<dbReference type="PROSITE" id="PS51253">
    <property type="entry name" value="HTH_CENPB"/>
    <property type="match status" value="1"/>
</dbReference>
<dbReference type="GO" id="GO:0003677">
    <property type="term" value="F:DNA binding"/>
    <property type="evidence" value="ECO:0007669"/>
    <property type="project" value="UniProtKB-UniRule"/>
</dbReference>
<feature type="chain" id="PRO_5009116196" evidence="5">
    <location>
        <begin position="22"/>
        <end position="555"/>
    </location>
</feature>
<keyword evidence="5" id="KW-0732">Signal</keyword>
<evidence type="ECO:0000256" key="4">
    <source>
        <dbReference type="PROSITE-ProRule" id="PRU00320"/>
    </source>
</evidence>